<keyword evidence="1" id="KW-0812">Transmembrane</keyword>
<gene>
    <name evidence="2" type="ORF">HGG69_01105</name>
</gene>
<evidence type="ECO:0000313" key="3">
    <source>
        <dbReference type="Proteomes" id="UP000501060"/>
    </source>
</evidence>
<evidence type="ECO:0000313" key="2">
    <source>
        <dbReference type="EMBL" id="QJG66922.1"/>
    </source>
</evidence>
<organism evidence="2 3">
    <name type="scientific">Mycoplasma phocoenae</name>
    <dbReference type="NCBI Taxonomy" id="754517"/>
    <lineage>
        <taxon>Bacteria</taxon>
        <taxon>Bacillati</taxon>
        <taxon>Mycoplasmatota</taxon>
        <taxon>Mollicutes</taxon>
        <taxon>Mycoplasmataceae</taxon>
        <taxon>Mycoplasma</taxon>
    </lineage>
</organism>
<proteinExistence type="predicted"/>
<name>A0A858U3C7_9MOLU</name>
<dbReference type="AlphaFoldDB" id="A0A858U3C7"/>
<dbReference type="EMBL" id="CP051481">
    <property type="protein sequence ID" value="QJG66922.1"/>
    <property type="molecule type" value="Genomic_DNA"/>
</dbReference>
<feature type="transmembrane region" description="Helical" evidence="1">
    <location>
        <begin position="20"/>
        <end position="44"/>
    </location>
</feature>
<keyword evidence="1" id="KW-1133">Transmembrane helix</keyword>
<dbReference type="RefSeq" id="WP_169604973.1">
    <property type="nucleotide sequence ID" value="NZ_CP051481.1"/>
</dbReference>
<dbReference type="KEGG" id="mphe:HGG69_01105"/>
<reference evidence="2 3" key="1">
    <citation type="submission" date="2020-04" db="EMBL/GenBank/DDBJ databases">
        <title>Novel Mycoplasma species detected in Phocoena phocoena (harbor porpoise) from the USA.</title>
        <authorList>
            <person name="Volokhov D.V."/>
        </authorList>
    </citation>
    <scope>NUCLEOTIDE SEQUENCE [LARGE SCALE GENOMIC DNA]</scope>
    <source>
        <strain evidence="2 3">Phocoena C-264-GEN</strain>
    </source>
</reference>
<accession>A0A858U3C7</accession>
<dbReference type="Proteomes" id="UP000501060">
    <property type="component" value="Chromosome"/>
</dbReference>
<sequence length="47" mass="5581">MRRLIAKTLDWISRYKKYLFIFIVIVFGLAMTAATIYGLIMLPINWD</sequence>
<evidence type="ECO:0000256" key="1">
    <source>
        <dbReference type="SAM" id="Phobius"/>
    </source>
</evidence>
<keyword evidence="1" id="KW-0472">Membrane</keyword>
<protein>
    <submittedName>
        <fullName evidence="2">Uncharacterized protein</fullName>
    </submittedName>
</protein>
<keyword evidence="3" id="KW-1185">Reference proteome</keyword>